<dbReference type="Pfam" id="PF00584">
    <property type="entry name" value="SecE"/>
    <property type="match status" value="1"/>
</dbReference>
<dbReference type="PANTHER" id="PTHR33910:SF1">
    <property type="entry name" value="PROTEIN TRANSLOCASE SUBUNIT SECE"/>
    <property type="match status" value="1"/>
</dbReference>
<dbReference type="Gene3D" id="1.20.5.1030">
    <property type="entry name" value="Preprotein translocase secy subunit"/>
    <property type="match status" value="1"/>
</dbReference>
<reference evidence="10" key="1">
    <citation type="journal article" date="2020" name="mSystems">
        <title>Genome- and Community-Level Interaction Insights into Carbon Utilization and Element Cycling Functions of Hydrothermarchaeota in Hydrothermal Sediment.</title>
        <authorList>
            <person name="Zhou Z."/>
            <person name="Liu Y."/>
            <person name="Xu W."/>
            <person name="Pan J."/>
            <person name="Luo Z.H."/>
            <person name="Li M."/>
        </authorList>
    </citation>
    <scope>NUCLEOTIDE SEQUENCE [LARGE SCALE GENOMIC DNA]</scope>
    <source>
        <strain evidence="10">SpSt-556</strain>
    </source>
</reference>
<comment type="caution">
    <text evidence="10">The sequence shown here is derived from an EMBL/GenBank/DDBJ whole genome shotgun (WGS) entry which is preliminary data.</text>
</comment>
<organism evidence="10">
    <name type="scientific">Bellilinea caldifistulae</name>
    <dbReference type="NCBI Taxonomy" id="360411"/>
    <lineage>
        <taxon>Bacteria</taxon>
        <taxon>Bacillati</taxon>
        <taxon>Chloroflexota</taxon>
        <taxon>Anaerolineae</taxon>
        <taxon>Anaerolineales</taxon>
        <taxon>Anaerolineaceae</taxon>
        <taxon>Bellilinea</taxon>
    </lineage>
</organism>
<feature type="transmembrane region" description="Helical" evidence="9">
    <location>
        <begin position="95"/>
        <end position="122"/>
    </location>
</feature>
<accession>A0A7C4L117</accession>
<dbReference type="GO" id="GO:0008320">
    <property type="term" value="F:protein transmembrane transporter activity"/>
    <property type="evidence" value="ECO:0007669"/>
    <property type="project" value="UniProtKB-UniRule"/>
</dbReference>
<proteinExistence type="inferred from homology"/>
<dbReference type="InterPro" id="IPR038379">
    <property type="entry name" value="SecE_sf"/>
</dbReference>
<evidence type="ECO:0000256" key="1">
    <source>
        <dbReference type="ARBA" id="ARBA00004370"/>
    </source>
</evidence>
<evidence type="ECO:0000256" key="2">
    <source>
        <dbReference type="ARBA" id="ARBA00022448"/>
    </source>
</evidence>
<keyword evidence="4 9" id="KW-0812">Transmembrane</keyword>
<evidence type="ECO:0000256" key="5">
    <source>
        <dbReference type="ARBA" id="ARBA00022927"/>
    </source>
</evidence>
<dbReference type="InterPro" id="IPR005807">
    <property type="entry name" value="SecE_bac"/>
</dbReference>
<name>A0A7C4L117_9CHLR</name>
<evidence type="ECO:0000256" key="7">
    <source>
        <dbReference type="ARBA" id="ARBA00023010"/>
    </source>
</evidence>
<keyword evidence="5 9" id="KW-0653">Protein transport</keyword>
<keyword evidence="3 9" id="KW-1003">Cell membrane</keyword>
<gene>
    <name evidence="9 10" type="primary">secE</name>
    <name evidence="10" type="ORF">ENT17_11790</name>
</gene>
<keyword evidence="2 9" id="KW-0813">Transport</keyword>
<sequence length="123" mass="14042">MWVRLLPGLPHSGQRPFRPAGVFGGKSAGKRRFSLSKKEFCVAEKTEKSKQVEKTKQAEKSKQPNRLVRFWRETIGELRKVNWPTTQEAWRLTRIVLVVMGLMAIFLGLLDYVFSALIGLLLG</sequence>
<dbReference type="PROSITE" id="PS01067">
    <property type="entry name" value="SECE_SEC61G"/>
    <property type="match status" value="1"/>
</dbReference>
<comment type="subunit">
    <text evidence="9">Component of the Sec protein translocase complex. Heterotrimer consisting of SecY, SecE and SecG subunits. The heterotrimers can form oligomers, although 1 heterotrimer is thought to be able to translocate proteins. Interacts with the ribosome. Interacts with SecDF, and other proteins may be involved. Interacts with SecA.</text>
</comment>
<keyword evidence="6 9" id="KW-1133">Transmembrane helix</keyword>
<evidence type="ECO:0000256" key="6">
    <source>
        <dbReference type="ARBA" id="ARBA00022989"/>
    </source>
</evidence>
<dbReference type="GO" id="GO:0065002">
    <property type="term" value="P:intracellular protein transmembrane transport"/>
    <property type="evidence" value="ECO:0007669"/>
    <property type="project" value="UniProtKB-UniRule"/>
</dbReference>
<protein>
    <recommendedName>
        <fullName evidence="9">Protein translocase subunit SecE</fullName>
    </recommendedName>
</protein>
<dbReference type="GO" id="GO:0043952">
    <property type="term" value="P:protein transport by the Sec complex"/>
    <property type="evidence" value="ECO:0007669"/>
    <property type="project" value="UniProtKB-UniRule"/>
</dbReference>
<evidence type="ECO:0000256" key="4">
    <source>
        <dbReference type="ARBA" id="ARBA00022692"/>
    </source>
</evidence>
<comment type="similarity">
    <text evidence="9">Belongs to the SecE/SEC61-gamma family.</text>
</comment>
<dbReference type="HAMAP" id="MF_00422">
    <property type="entry name" value="SecE"/>
    <property type="match status" value="1"/>
</dbReference>
<dbReference type="PANTHER" id="PTHR33910">
    <property type="entry name" value="PROTEIN TRANSLOCASE SUBUNIT SECE"/>
    <property type="match status" value="1"/>
</dbReference>
<dbReference type="GO" id="GO:0006605">
    <property type="term" value="P:protein targeting"/>
    <property type="evidence" value="ECO:0007669"/>
    <property type="project" value="UniProtKB-UniRule"/>
</dbReference>
<keyword evidence="8 9" id="KW-0472">Membrane</keyword>
<dbReference type="NCBIfam" id="TIGR00964">
    <property type="entry name" value="secE_bact"/>
    <property type="match status" value="1"/>
</dbReference>
<dbReference type="GO" id="GO:0009306">
    <property type="term" value="P:protein secretion"/>
    <property type="evidence" value="ECO:0007669"/>
    <property type="project" value="UniProtKB-UniRule"/>
</dbReference>
<evidence type="ECO:0000256" key="3">
    <source>
        <dbReference type="ARBA" id="ARBA00022475"/>
    </source>
</evidence>
<evidence type="ECO:0000256" key="8">
    <source>
        <dbReference type="ARBA" id="ARBA00023136"/>
    </source>
</evidence>
<dbReference type="InterPro" id="IPR001901">
    <property type="entry name" value="Translocase_SecE/Sec61-g"/>
</dbReference>
<dbReference type="EMBL" id="DSXR01000120">
    <property type="protein sequence ID" value="HGS88278.1"/>
    <property type="molecule type" value="Genomic_DNA"/>
</dbReference>
<dbReference type="AlphaFoldDB" id="A0A7C4L117"/>
<evidence type="ECO:0000256" key="9">
    <source>
        <dbReference type="HAMAP-Rule" id="MF_00422"/>
    </source>
</evidence>
<comment type="subcellular location">
    <subcellularLocation>
        <location evidence="9">Cell membrane</location>
        <topology evidence="9">Single-pass membrane protein</topology>
    </subcellularLocation>
    <subcellularLocation>
        <location evidence="1">Membrane</location>
    </subcellularLocation>
</comment>
<dbReference type="GO" id="GO:0005886">
    <property type="term" value="C:plasma membrane"/>
    <property type="evidence" value="ECO:0007669"/>
    <property type="project" value="UniProtKB-SubCell"/>
</dbReference>
<keyword evidence="7 9" id="KW-0811">Translocation</keyword>
<comment type="function">
    <text evidence="9">Essential subunit of the Sec protein translocation channel SecYEG. Clamps together the 2 halves of SecY. May contact the channel plug during translocation.</text>
</comment>
<evidence type="ECO:0000313" key="10">
    <source>
        <dbReference type="EMBL" id="HGS88278.1"/>
    </source>
</evidence>